<evidence type="ECO:0000259" key="2">
    <source>
        <dbReference type="Pfam" id="PF04149"/>
    </source>
</evidence>
<protein>
    <submittedName>
        <fullName evidence="3">Uncharacterized protein DUF397</fullName>
    </submittedName>
</protein>
<evidence type="ECO:0000313" key="3">
    <source>
        <dbReference type="EMBL" id="PSK89924.1"/>
    </source>
</evidence>
<dbReference type="Pfam" id="PF04149">
    <property type="entry name" value="DUF397"/>
    <property type="match status" value="1"/>
</dbReference>
<proteinExistence type="predicted"/>
<evidence type="ECO:0000256" key="1">
    <source>
        <dbReference type="SAM" id="MobiDB-lite"/>
    </source>
</evidence>
<gene>
    <name evidence="3" type="ORF">CLV63_12428</name>
</gene>
<name>A0A2P8CY69_9ACTN</name>
<dbReference type="EMBL" id="PYGA01000024">
    <property type="protein sequence ID" value="PSK89924.1"/>
    <property type="molecule type" value="Genomic_DNA"/>
</dbReference>
<dbReference type="Proteomes" id="UP000240542">
    <property type="component" value="Unassembled WGS sequence"/>
</dbReference>
<reference evidence="3 4" key="1">
    <citation type="submission" date="2018-03" db="EMBL/GenBank/DDBJ databases">
        <title>Genomic Encyclopedia of Archaeal and Bacterial Type Strains, Phase II (KMG-II): from individual species to whole genera.</title>
        <authorList>
            <person name="Goeker M."/>
        </authorList>
    </citation>
    <scope>NUCLEOTIDE SEQUENCE [LARGE SCALE GENOMIC DNA]</scope>
    <source>
        <strain evidence="3 4">DSM 45312</strain>
    </source>
</reference>
<keyword evidence="4" id="KW-1185">Reference proteome</keyword>
<dbReference type="AlphaFoldDB" id="A0A2P8CY69"/>
<evidence type="ECO:0000313" key="4">
    <source>
        <dbReference type="Proteomes" id="UP000240542"/>
    </source>
</evidence>
<dbReference type="RefSeq" id="WP_106585985.1">
    <property type="nucleotide sequence ID" value="NZ_PYGA01000024.1"/>
</dbReference>
<accession>A0A2P8CY69</accession>
<comment type="caution">
    <text evidence="3">The sequence shown here is derived from an EMBL/GenBank/DDBJ whole genome shotgun (WGS) entry which is preliminary data.</text>
</comment>
<feature type="domain" description="DUF397" evidence="2">
    <location>
        <begin position="9"/>
        <end position="60"/>
    </location>
</feature>
<feature type="region of interest" description="Disordered" evidence="1">
    <location>
        <begin position="1"/>
        <end position="20"/>
    </location>
</feature>
<dbReference type="InterPro" id="IPR007278">
    <property type="entry name" value="DUF397"/>
</dbReference>
<organism evidence="3 4">
    <name type="scientific">Murinocardiopsis flavida</name>
    <dbReference type="NCBI Taxonomy" id="645275"/>
    <lineage>
        <taxon>Bacteria</taxon>
        <taxon>Bacillati</taxon>
        <taxon>Actinomycetota</taxon>
        <taxon>Actinomycetes</taxon>
        <taxon>Streptosporangiales</taxon>
        <taxon>Nocardiopsidaceae</taxon>
        <taxon>Murinocardiopsis</taxon>
    </lineage>
</organism>
<dbReference type="OrthoDB" id="3540894at2"/>
<sequence>MNEIPPGIWRKSSYSGSQGGNCVEVADTPGFSAVRDTQNRQAGHIVAPSAQWAALVAAVKVSAL</sequence>